<dbReference type="Proteomes" id="UP000000589">
    <property type="component" value="Chromosome 10"/>
</dbReference>
<dbReference type="AGR" id="MGI:2684909"/>
<dbReference type="Bgee" id="ENSMUSG00000036923">
    <property type="expression patterns" value="Expressed in spermatocyte and 77 other cell types or tissues"/>
</dbReference>
<dbReference type="HOGENOM" id="CLU_3322338_0_0_1"/>
<dbReference type="Antibodypedia" id="51097">
    <property type="antibodies" value="66 antibodies from 20 providers"/>
</dbReference>
<sequence length="39" mass="4283">RPPRGFRITAVGMSKEWFPGSETGSQVPKVGIFCRQAGF</sequence>
<protein>
    <submittedName>
        <fullName evidence="1">Storkhead box 1</fullName>
    </submittedName>
</protein>
<evidence type="ECO:0000313" key="1">
    <source>
        <dbReference type="Ensembl" id="ENSMUSP00000114348.2"/>
    </source>
</evidence>
<gene>
    <name evidence="1 2" type="primary">Stox1</name>
</gene>
<reference evidence="1 3" key="1">
    <citation type="journal article" date="2009" name="PLoS Biol.">
        <title>Lineage-specific biology revealed by a finished genome assembly of the mouse.</title>
        <authorList>
            <consortium name="Mouse Genome Sequencing Consortium"/>
            <person name="Church D.M."/>
            <person name="Goodstadt L."/>
            <person name="Hillier L.W."/>
            <person name="Zody M.C."/>
            <person name="Goldstein S."/>
            <person name="She X."/>
            <person name="Bult C.J."/>
            <person name="Agarwala R."/>
            <person name="Cherry J.L."/>
            <person name="DiCuccio M."/>
            <person name="Hlavina W."/>
            <person name="Kapustin Y."/>
            <person name="Meric P."/>
            <person name="Maglott D."/>
            <person name="Birtle Z."/>
            <person name="Marques A.C."/>
            <person name="Graves T."/>
            <person name="Zhou S."/>
            <person name="Teague B."/>
            <person name="Potamousis K."/>
            <person name="Churas C."/>
            <person name="Place M."/>
            <person name="Herschleb J."/>
            <person name="Runnheim R."/>
            <person name="Forrest D."/>
            <person name="Amos-Landgraf J."/>
            <person name="Schwartz D.C."/>
            <person name="Cheng Z."/>
            <person name="Lindblad-Toh K."/>
            <person name="Eichler E.E."/>
            <person name="Ponting C.P."/>
        </authorList>
    </citation>
    <scope>NUCLEOTIDE SEQUENCE [LARGE SCALE GENOMIC DNA]</scope>
    <source>
        <strain evidence="1 3">C57BL/6J</strain>
    </source>
</reference>
<keyword evidence="3" id="KW-1185">Reference proteome</keyword>
<accession>F6YZ72</accession>
<dbReference type="GeneTree" id="ENSGT00520000055589"/>
<reference evidence="1" key="3">
    <citation type="submission" date="2025-08" db="UniProtKB">
        <authorList>
            <consortium name="Ensembl"/>
        </authorList>
    </citation>
    <scope>IDENTIFICATION</scope>
    <source>
        <strain evidence="1">C57BL/6J</strain>
    </source>
</reference>
<dbReference type="MGI" id="MGI:2684909">
    <property type="gene designation" value="Stox1"/>
</dbReference>
<evidence type="ECO:0000313" key="2">
    <source>
        <dbReference type="MGI" id="MGI:2684909"/>
    </source>
</evidence>
<name>F6YZ72_MOUSE</name>
<dbReference type="ExpressionAtlas" id="F6YZ72">
    <property type="expression patterns" value="baseline and differential"/>
</dbReference>
<evidence type="ECO:0000313" key="3">
    <source>
        <dbReference type="Proteomes" id="UP000000589"/>
    </source>
</evidence>
<reference evidence="1 3" key="2">
    <citation type="journal article" date="2011" name="PLoS Biol.">
        <title>Modernizing reference genome assemblies.</title>
        <authorList>
            <person name="Church D.M."/>
            <person name="Schneider V.A."/>
            <person name="Graves T."/>
            <person name="Auger K."/>
            <person name="Cunningham F."/>
            <person name="Bouk N."/>
            <person name="Chen H.C."/>
            <person name="Agarwala R."/>
            <person name="McLaren W.M."/>
            <person name="Ritchie G.R."/>
            <person name="Albracht D."/>
            <person name="Kremitzki M."/>
            <person name="Rock S."/>
            <person name="Kotkiewicz H."/>
            <person name="Kremitzki C."/>
            <person name="Wollam A."/>
            <person name="Trani L."/>
            <person name="Fulton L."/>
            <person name="Fulton R."/>
            <person name="Matthews L."/>
            <person name="Whitehead S."/>
            <person name="Chow W."/>
            <person name="Torrance J."/>
            <person name="Dunn M."/>
            <person name="Harden G."/>
            <person name="Threadgold G."/>
            <person name="Wood J."/>
            <person name="Collins J."/>
            <person name="Heath P."/>
            <person name="Griffiths G."/>
            <person name="Pelan S."/>
            <person name="Grafham D."/>
            <person name="Eichler E.E."/>
            <person name="Weinstock G."/>
            <person name="Mardis E.R."/>
            <person name="Wilson R.K."/>
            <person name="Howe K."/>
            <person name="Flicek P."/>
            <person name="Hubbard T."/>
        </authorList>
    </citation>
    <scope>NUCLEOTIDE SEQUENCE [LARGE SCALE GENOMIC DNA]</scope>
    <source>
        <strain evidence="1 3">C57BL/6J</strain>
    </source>
</reference>
<dbReference type="Ensembl" id="ENSMUST00000126979.2">
    <property type="protein sequence ID" value="ENSMUSP00000114348.2"/>
    <property type="gene ID" value="ENSMUSG00000036923.13"/>
</dbReference>
<reference evidence="1" key="4">
    <citation type="submission" date="2025-09" db="UniProtKB">
        <authorList>
            <consortium name="Ensembl"/>
        </authorList>
    </citation>
    <scope>IDENTIFICATION</scope>
    <source>
        <strain evidence="1">C57BL/6J</strain>
    </source>
</reference>
<dbReference type="AlphaFoldDB" id="F6YZ72"/>
<proteinExistence type="predicted"/>
<dbReference type="VEuPathDB" id="HostDB:ENSMUSG00000036923"/>
<organism evidence="1 3">
    <name type="scientific">Mus musculus</name>
    <name type="common">Mouse</name>
    <dbReference type="NCBI Taxonomy" id="10090"/>
    <lineage>
        <taxon>Eukaryota</taxon>
        <taxon>Metazoa</taxon>
        <taxon>Chordata</taxon>
        <taxon>Craniata</taxon>
        <taxon>Vertebrata</taxon>
        <taxon>Euteleostomi</taxon>
        <taxon>Mammalia</taxon>
        <taxon>Eutheria</taxon>
        <taxon>Euarchontoglires</taxon>
        <taxon>Glires</taxon>
        <taxon>Rodentia</taxon>
        <taxon>Myomorpha</taxon>
        <taxon>Muroidea</taxon>
        <taxon>Muridae</taxon>
        <taxon>Murinae</taxon>
        <taxon>Mus</taxon>
        <taxon>Mus</taxon>
    </lineage>
</organism>
<feature type="non-terminal residue" evidence="1">
    <location>
        <position position="1"/>
    </location>
</feature>